<dbReference type="Pfam" id="PF04464">
    <property type="entry name" value="Glyphos_transf"/>
    <property type="match status" value="1"/>
</dbReference>
<keyword evidence="1" id="KW-0808">Transferase</keyword>
<dbReference type="GO" id="GO:0047355">
    <property type="term" value="F:CDP-glycerol glycerophosphotransferase activity"/>
    <property type="evidence" value="ECO:0007669"/>
    <property type="project" value="UniProtKB-EC"/>
</dbReference>
<dbReference type="InterPro" id="IPR043148">
    <property type="entry name" value="TagF_C"/>
</dbReference>
<sequence>MSFKHLLLVLVSKRIISSESKGHGYVWRLAQGLIRPVLDRKPYVFLQHGVLGLKQIDTIFRANGINHADLFITSSEFEKEIVKKYLGYADKNIVVTGLARWDEIKDRPTTTDKKEILIMPTWRNWLEEAEETAFLQSDYFTHYQQLIQSKELQALLTEKEVTLNFYLHPKFIHYSSLFQNESNAFIRVFSFGEEKVNQLITNSQALITDYSSVAWEYLYSNKPTIFFQFDLNRYLEEQGSYMNLRKDLFGPVAYDYSQLITHIRSLIKNDFQLPYSLEPMRERYFAYREGAHSERIFNAIIAYEKKEAWKKNMLQSLRRNPILRTLYYKLSQKKHTK</sequence>
<dbReference type="Proteomes" id="UP000254879">
    <property type="component" value="Unassembled WGS sequence"/>
</dbReference>
<dbReference type="InterPro" id="IPR007554">
    <property type="entry name" value="Glycerophosphate_synth"/>
</dbReference>
<dbReference type="SUPFAM" id="SSF53756">
    <property type="entry name" value="UDP-Glycosyltransferase/glycogen phosphorylase"/>
    <property type="match status" value="1"/>
</dbReference>
<dbReference type="Gene3D" id="3.40.50.12580">
    <property type="match status" value="1"/>
</dbReference>
<organism evidence="1 2">
    <name type="scientific">Listeria grayi</name>
    <name type="common">Listeria murrayi</name>
    <dbReference type="NCBI Taxonomy" id="1641"/>
    <lineage>
        <taxon>Bacteria</taxon>
        <taxon>Bacillati</taxon>
        <taxon>Bacillota</taxon>
        <taxon>Bacilli</taxon>
        <taxon>Bacillales</taxon>
        <taxon>Listeriaceae</taxon>
        <taxon>Listeria</taxon>
    </lineage>
</organism>
<reference evidence="1 2" key="1">
    <citation type="submission" date="2018-06" db="EMBL/GenBank/DDBJ databases">
        <authorList>
            <consortium name="Pathogen Informatics"/>
            <person name="Doyle S."/>
        </authorList>
    </citation>
    <scope>NUCLEOTIDE SEQUENCE [LARGE SCALE GENOMIC DNA]</scope>
    <source>
        <strain evidence="2">NCTC 10815</strain>
    </source>
</reference>
<dbReference type="GO" id="GO:0016020">
    <property type="term" value="C:membrane"/>
    <property type="evidence" value="ECO:0007669"/>
    <property type="project" value="InterPro"/>
</dbReference>
<dbReference type="PANTHER" id="PTHR37316:SF3">
    <property type="entry name" value="TEICHOIC ACID GLYCEROL-PHOSPHATE TRANSFERASE"/>
    <property type="match status" value="1"/>
</dbReference>
<name>A0A378MGK9_LISGR</name>
<dbReference type="PANTHER" id="PTHR37316">
    <property type="entry name" value="TEICHOIC ACID GLYCEROL-PHOSPHATE PRIMASE"/>
    <property type="match status" value="1"/>
</dbReference>
<dbReference type="EMBL" id="UGPG01000001">
    <property type="protein sequence ID" value="STY42915.1"/>
    <property type="molecule type" value="Genomic_DNA"/>
</dbReference>
<dbReference type="InterPro" id="IPR051612">
    <property type="entry name" value="Teichoic_Acid_Biosynth"/>
</dbReference>
<dbReference type="AlphaFoldDB" id="A0A378MGK9"/>
<evidence type="ECO:0000313" key="1">
    <source>
        <dbReference type="EMBL" id="STY42915.1"/>
    </source>
</evidence>
<evidence type="ECO:0000313" key="2">
    <source>
        <dbReference type="Proteomes" id="UP000254879"/>
    </source>
</evidence>
<protein>
    <submittedName>
        <fullName evidence="1">CDP-glycerol:poly(Glycerophosphate) glycerophosphotransferase</fullName>
        <ecNumber evidence="1">2.7.8.12</ecNumber>
    </submittedName>
</protein>
<gene>
    <name evidence="1" type="primary">tagF_2</name>
    <name evidence="1" type="ORF">NCTC10815_00163</name>
</gene>
<accession>A0A378MGK9</accession>
<proteinExistence type="predicted"/>
<dbReference type="EC" id="2.7.8.12" evidence="1"/>